<dbReference type="Proteomes" id="UP000887566">
    <property type="component" value="Unplaced"/>
</dbReference>
<accession>A0A914VGD3</accession>
<protein>
    <submittedName>
        <fullName evidence="2">Uncharacterized protein</fullName>
    </submittedName>
</protein>
<evidence type="ECO:0000313" key="1">
    <source>
        <dbReference type="Proteomes" id="UP000887566"/>
    </source>
</evidence>
<dbReference type="WBParaSite" id="PSAMB.scaffold1930size26589.g15575.t1">
    <property type="protein sequence ID" value="PSAMB.scaffold1930size26589.g15575.t1"/>
    <property type="gene ID" value="PSAMB.scaffold1930size26589.g15575"/>
</dbReference>
<evidence type="ECO:0000313" key="2">
    <source>
        <dbReference type="WBParaSite" id="PSAMB.scaffold1930size26589.g15575.t1"/>
    </source>
</evidence>
<keyword evidence="1" id="KW-1185">Reference proteome</keyword>
<name>A0A914VGD3_9BILA</name>
<reference evidence="2" key="1">
    <citation type="submission" date="2022-11" db="UniProtKB">
        <authorList>
            <consortium name="WormBaseParasite"/>
        </authorList>
    </citation>
    <scope>IDENTIFICATION</scope>
</reference>
<dbReference type="AlphaFoldDB" id="A0A914VGD3"/>
<sequence>MKERMVRLFGLSARTPPNEMETPRKVAGRKDVLANHIARLSHISAHPTETCFSGSGVIELASSGRSADVVVDGDSIISNANGRRSSSEAIGRVDLPPSCYRCS</sequence>
<organism evidence="1 2">
    <name type="scientific">Plectus sambesii</name>
    <dbReference type="NCBI Taxonomy" id="2011161"/>
    <lineage>
        <taxon>Eukaryota</taxon>
        <taxon>Metazoa</taxon>
        <taxon>Ecdysozoa</taxon>
        <taxon>Nematoda</taxon>
        <taxon>Chromadorea</taxon>
        <taxon>Plectida</taxon>
        <taxon>Plectina</taxon>
        <taxon>Plectoidea</taxon>
        <taxon>Plectidae</taxon>
        <taxon>Plectus</taxon>
    </lineage>
</organism>
<proteinExistence type="predicted"/>